<dbReference type="Gene3D" id="1.25.40.10">
    <property type="entry name" value="Tetratricopeptide repeat domain"/>
    <property type="match status" value="3"/>
</dbReference>
<dbReference type="Pfam" id="PF13374">
    <property type="entry name" value="TPR_10"/>
    <property type="match status" value="1"/>
</dbReference>
<evidence type="ECO:0000313" key="6">
    <source>
        <dbReference type="Proteomes" id="UP000737171"/>
    </source>
</evidence>
<reference evidence="5 6" key="1">
    <citation type="submission" date="2020-05" db="EMBL/GenBank/DDBJ databases">
        <title>Aquincola sp. isolate from soil.</title>
        <authorList>
            <person name="Han J."/>
            <person name="Kim D.-U."/>
        </authorList>
    </citation>
    <scope>NUCLEOTIDE SEQUENCE [LARGE SCALE GENOMIC DNA]</scope>
    <source>
        <strain evidence="5 6">S2</strain>
    </source>
</reference>
<keyword evidence="3" id="KW-0732">Signal</keyword>
<dbReference type="Pfam" id="PF13176">
    <property type="entry name" value="TPR_7"/>
    <property type="match status" value="1"/>
</dbReference>
<accession>A0ABX2ETX4</accession>
<dbReference type="SMART" id="SM00028">
    <property type="entry name" value="TPR"/>
    <property type="match status" value="7"/>
</dbReference>
<dbReference type="EMBL" id="JABRWJ010000018">
    <property type="protein sequence ID" value="NRF72103.1"/>
    <property type="molecule type" value="Genomic_DNA"/>
</dbReference>
<dbReference type="InterPro" id="IPR024983">
    <property type="entry name" value="CHAT_dom"/>
</dbReference>
<gene>
    <name evidence="5" type="ORF">HLB44_34480</name>
</gene>
<evidence type="ECO:0000256" key="2">
    <source>
        <dbReference type="SAM" id="MobiDB-lite"/>
    </source>
</evidence>
<protein>
    <submittedName>
        <fullName evidence="5">CHAT domain-containing protein</fullName>
    </submittedName>
</protein>
<dbReference type="SUPFAM" id="SSF48452">
    <property type="entry name" value="TPR-like"/>
    <property type="match status" value="2"/>
</dbReference>
<dbReference type="Pfam" id="PF12770">
    <property type="entry name" value="CHAT"/>
    <property type="match status" value="1"/>
</dbReference>
<comment type="caution">
    <text evidence="5">The sequence shown here is derived from an EMBL/GenBank/DDBJ whole genome shotgun (WGS) entry which is preliminary data.</text>
</comment>
<keyword evidence="6" id="KW-1185">Reference proteome</keyword>
<evidence type="ECO:0000256" key="3">
    <source>
        <dbReference type="SAM" id="SignalP"/>
    </source>
</evidence>
<dbReference type="PANTHER" id="PTHR10098">
    <property type="entry name" value="RAPSYN-RELATED"/>
    <property type="match status" value="1"/>
</dbReference>
<proteinExistence type="predicted"/>
<feature type="signal peptide" evidence="3">
    <location>
        <begin position="1"/>
        <end position="21"/>
    </location>
</feature>
<evidence type="ECO:0000259" key="4">
    <source>
        <dbReference type="Pfam" id="PF12770"/>
    </source>
</evidence>
<evidence type="ECO:0000256" key="1">
    <source>
        <dbReference type="SAM" id="Coils"/>
    </source>
</evidence>
<dbReference type="InterPro" id="IPR019734">
    <property type="entry name" value="TPR_rpt"/>
</dbReference>
<feature type="coiled-coil region" evidence="1">
    <location>
        <begin position="157"/>
        <end position="184"/>
    </location>
</feature>
<name>A0ABX2ETX4_9BURK</name>
<dbReference type="Proteomes" id="UP000737171">
    <property type="component" value="Unassembled WGS sequence"/>
</dbReference>
<dbReference type="RefSeq" id="WP_173134710.1">
    <property type="nucleotide sequence ID" value="NZ_JABRWJ010000018.1"/>
</dbReference>
<feature type="domain" description="CHAT" evidence="4">
    <location>
        <begin position="734"/>
        <end position="1030"/>
    </location>
</feature>
<dbReference type="PANTHER" id="PTHR10098:SF108">
    <property type="entry name" value="TETRATRICOPEPTIDE REPEAT PROTEIN 28"/>
    <property type="match status" value="1"/>
</dbReference>
<organism evidence="5 6">
    <name type="scientific">Pseudaquabacterium terrae</name>
    <dbReference type="NCBI Taxonomy" id="2732868"/>
    <lineage>
        <taxon>Bacteria</taxon>
        <taxon>Pseudomonadati</taxon>
        <taxon>Pseudomonadota</taxon>
        <taxon>Betaproteobacteria</taxon>
        <taxon>Burkholderiales</taxon>
        <taxon>Sphaerotilaceae</taxon>
        <taxon>Pseudaquabacterium</taxon>
    </lineage>
</organism>
<feature type="region of interest" description="Disordered" evidence="2">
    <location>
        <begin position="619"/>
        <end position="638"/>
    </location>
</feature>
<evidence type="ECO:0000313" key="5">
    <source>
        <dbReference type="EMBL" id="NRF72103.1"/>
    </source>
</evidence>
<sequence>MKRWLAALGLAAFAAAAPAQPADACAGVPAAEAAWLAADAETLRRNHPAAALARACARQTADAAPAERLQLAQALTANGRYDTAAALLQQLLAQTPPASLFAAELAIAQATLEADQGAYARAAPHYERALALLRSLNQRGRLLAHAAIGHAQALRTLREAPDALDRAEALLGEAERELHDAGLAKSREMGDLLNQRTMQAYARQDLAAAIGHARAEVALIRELDGADAPDAFDALASLGAMLSQLGRGDEAEAALRDGRRLMALHPAVSPAAQLGVLNNLSALHQDRGQYEPALAVAEEAVAFAQQRFPKTPAMHLVALNNRATCLMHLSRLAEAQTRFEEARALLRDNPSMPALRRLRLLDNLAELYARLNDAEAAQGVIDEGLAVAGRDASFGYWHGRLLRLQATLAASQGRWAEVDALHARSMPLIAAAIGERHVFVEVSTVHRCIAQVSGRLTGEACDALRQRLPALNDVVPLHRFRVHHALGLAADAAGRGAEAREHHLRALAAAQSAGTAHPLWIAHDALAQHLRRSGARALAISFGKTAVEQIEAMRRDFSRTARDSERQFVADKHAVYRRLADWLAEDGRIDEALDVLRLLKTEEFLDFVRRDGAAALAGGPALTPREAGWRAQSPKAGGDGAAAEAARIASWQALLREAADEPPAPARAARAPGRTRPPPGTLAVWLFGSATHLNLVLDSAQRRDVQRLPIDPAALARDIGRLLAQIGRRDDALPLLQSLHAALGAPIVRAAQAARAQRLVLHLDGALRYLPFAALHDGRQYLGERFAIEQRIEPLEAAAAAPGASAPTAPRAAYVRAFGVSRALAGFPALQAVSRELCGIVDGEVTGLDAADGPCERGLLPGVGWLNERFTAERLRAAADSVRTQPAARRELLHLGTHFVLRPGHIGRSWLLTGDAQRLSLDAFAAIDWRGQALITLSACETGLGGAHGADGREVDGLAALLTRRGAGAVIASLWRVEDSSTGALMRALYHGLRADPDPARALQRAQARVRTRTDGTWRHPFYWAGFMLSRPDQHAP</sequence>
<keyword evidence="1" id="KW-0175">Coiled coil</keyword>
<feature type="chain" id="PRO_5045225084" evidence="3">
    <location>
        <begin position="22"/>
        <end position="1037"/>
    </location>
</feature>
<dbReference type="InterPro" id="IPR011990">
    <property type="entry name" value="TPR-like_helical_dom_sf"/>
</dbReference>